<name>A0A9X2TJW8_9BACT</name>
<dbReference type="EC" id="2.6.1.102" evidence="5"/>
<sequence length="403" mass="44522">MDTTVQSTSDLAIDGGKPVREEILAYGGQTIGEDDVSAVAETLRSDWLTTGPKVDEFEEEFADFVGAEEAVTVSNGTAALHAAMHVIGISPGDEVIVPTMTFAATANSVTFEGGTPVFADVDPDTLLLDPKSVEEKIGPDTEAIVGVDYMGQPCRYDALRDIAETHDLVLLDDACHAIGGSYKGRPVGSLADLNTFSLHPVKNMTTGEGGMITTDDAEWAKKMRQFRNHGITSTHHERSEEGSWYYEIPEAGYNYRLTDFQCALGMSQLEKLPGWVERRREIAARYDEAFGSMEATEPLKRRDDATCAYHLYVIRLALDRLQVDRKTLFEALQAEGIGVNVHYIPVHLQPHYRENLGTEPGLCPNAEAGYERILTLPVFPRMAESDMEDVIRAVRKVLSTYRR</sequence>
<dbReference type="Gene3D" id="3.90.1150.10">
    <property type="entry name" value="Aspartate Aminotransferase, domain 1"/>
    <property type="match status" value="1"/>
</dbReference>
<dbReference type="Pfam" id="PF01041">
    <property type="entry name" value="DegT_DnrJ_EryC1"/>
    <property type="match status" value="1"/>
</dbReference>
<dbReference type="CDD" id="cd00616">
    <property type="entry name" value="AHBA_syn"/>
    <property type="match status" value="1"/>
</dbReference>
<dbReference type="PANTHER" id="PTHR30244">
    <property type="entry name" value="TRANSAMINASE"/>
    <property type="match status" value="1"/>
</dbReference>
<evidence type="ECO:0000256" key="1">
    <source>
        <dbReference type="ARBA" id="ARBA00037999"/>
    </source>
</evidence>
<dbReference type="NCBIfam" id="TIGR03588">
    <property type="entry name" value="PseC"/>
    <property type="match status" value="1"/>
</dbReference>
<dbReference type="GO" id="GO:0000271">
    <property type="term" value="P:polysaccharide biosynthetic process"/>
    <property type="evidence" value="ECO:0007669"/>
    <property type="project" value="TreeGrafter"/>
</dbReference>
<dbReference type="GO" id="GO:0030170">
    <property type="term" value="F:pyridoxal phosphate binding"/>
    <property type="evidence" value="ECO:0007669"/>
    <property type="project" value="TreeGrafter"/>
</dbReference>
<dbReference type="EMBL" id="JANUAE010000009">
    <property type="protein sequence ID" value="MCS3710969.1"/>
    <property type="molecule type" value="Genomic_DNA"/>
</dbReference>
<dbReference type="InterPro" id="IPR000653">
    <property type="entry name" value="DegT/StrS_aminotransferase"/>
</dbReference>
<protein>
    <submittedName>
        <fullName evidence="5">Perosamine synthetase</fullName>
        <ecNumber evidence="5">2.6.1.102</ecNumber>
    </submittedName>
</protein>
<comment type="caution">
    <text evidence="5">The sequence shown here is derived from an EMBL/GenBank/DDBJ whole genome shotgun (WGS) entry which is preliminary data.</text>
</comment>
<dbReference type="PIRSF" id="PIRSF000390">
    <property type="entry name" value="PLP_StrS"/>
    <property type="match status" value="1"/>
</dbReference>
<dbReference type="PANTHER" id="PTHR30244:SF34">
    <property type="entry name" value="DTDP-4-AMINO-4,6-DIDEOXYGALACTOSE TRANSAMINASE"/>
    <property type="match status" value="1"/>
</dbReference>
<keyword evidence="5" id="KW-0808">Transferase</keyword>
<reference evidence="5" key="1">
    <citation type="submission" date="2022-08" db="EMBL/GenBank/DDBJ databases">
        <title>Genomic Encyclopedia of Type Strains, Phase V (KMG-V): Genome sequencing to study the core and pangenomes of soil and plant-associated prokaryotes.</title>
        <authorList>
            <person name="Whitman W."/>
        </authorList>
    </citation>
    <scope>NUCLEOTIDE SEQUENCE</scope>
    <source>
        <strain evidence="5">SP3049</strain>
    </source>
</reference>
<feature type="active site" description="Proton acceptor" evidence="2">
    <location>
        <position position="202"/>
    </location>
</feature>
<evidence type="ECO:0000313" key="5">
    <source>
        <dbReference type="EMBL" id="MCS3710969.1"/>
    </source>
</evidence>
<dbReference type="GO" id="GO:0102933">
    <property type="term" value="F:GDP-4-dehydro-6-deoxy-D-mannose-4-aminotransferase activity"/>
    <property type="evidence" value="ECO:0007669"/>
    <property type="project" value="UniProtKB-EC"/>
</dbReference>
<feature type="modified residue" description="N6-(pyridoxal phosphate)lysine" evidence="3">
    <location>
        <position position="202"/>
    </location>
</feature>
<dbReference type="InterPro" id="IPR015422">
    <property type="entry name" value="PyrdxlP-dep_Trfase_small"/>
</dbReference>
<dbReference type="Gene3D" id="3.40.640.10">
    <property type="entry name" value="Type I PLP-dependent aspartate aminotransferase-like (Major domain)"/>
    <property type="match status" value="1"/>
</dbReference>
<proteinExistence type="inferred from homology"/>
<evidence type="ECO:0000313" key="6">
    <source>
        <dbReference type="Proteomes" id="UP001155057"/>
    </source>
</evidence>
<dbReference type="InterPro" id="IPR020026">
    <property type="entry name" value="PseC"/>
</dbReference>
<evidence type="ECO:0000256" key="3">
    <source>
        <dbReference type="PIRSR" id="PIRSR000390-2"/>
    </source>
</evidence>
<accession>A0A9X2TJW8</accession>
<evidence type="ECO:0000256" key="4">
    <source>
        <dbReference type="RuleBase" id="RU004508"/>
    </source>
</evidence>
<dbReference type="Proteomes" id="UP001155057">
    <property type="component" value="Unassembled WGS sequence"/>
</dbReference>
<dbReference type="RefSeq" id="WP_259124260.1">
    <property type="nucleotide sequence ID" value="NZ_JANUAE010000009.1"/>
</dbReference>
<dbReference type="AlphaFoldDB" id="A0A9X2TJW8"/>
<dbReference type="SUPFAM" id="SSF53383">
    <property type="entry name" value="PLP-dependent transferases"/>
    <property type="match status" value="1"/>
</dbReference>
<keyword evidence="5" id="KW-0032">Aminotransferase</keyword>
<gene>
    <name evidence="5" type="ORF">GGP61_002595</name>
</gene>
<organism evidence="5 6">
    <name type="scientific">Salinibacter ruber</name>
    <dbReference type="NCBI Taxonomy" id="146919"/>
    <lineage>
        <taxon>Bacteria</taxon>
        <taxon>Pseudomonadati</taxon>
        <taxon>Rhodothermota</taxon>
        <taxon>Rhodothermia</taxon>
        <taxon>Rhodothermales</taxon>
        <taxon>Salinibacteraceae</taxon>
        <taxon>Salinibacter</taxon>
    </lineage>
</organism>
<evidence type="ECO:0000256" key="2">
    <source>
        <dbReference type="PIRSR" id="PIRSR000390-1"/>
    </source>
</evidence>
<comment type="similarity">
    <text evidence="1 4">Belongs to the DegT/DnrJ/EryC1 family.</text>
</comment>
<keyword evidence="3 4" id="KW-0663">Pyridoxal phosphate</keyword>
<dbReference type="InterPro" id="IPR015424">
    <property type="entry name" value="PyrdxlP-dep_Trfase"/>
</dbReference>
<dbReference type="InterPro" id="IPR015421">
    <property type="entry name" value="PyrdxlP-dep_Trfase_major"/>
</dbReference>